<evidence type="ECO:0000313" key="2">
    <source>
        <dbReference type="EMBL" id="MBJ7609677.1"/>
    </source>
</evidence>
<reference evidence="2 3" key="1">
    <citation type="submission" date="2020-10" db="EMBL/GenBank/DDBJ databases">
        <title>Ca. Dormibacterota MAGs.</title>
        <authorList>
            <person name="Montgomery K."/>
        </authorList>
    </citation>
    <scope>NUCLEOTIDE SEQUENCE [LARGE SCALE GENOMIC DNA]</scope>
    <source>
        <strain evidence="2">Mitchell_Peninsula_5</strain>
    </source>
</reference>
<dbReference type="PRINTS" id="PR00111">
    <property type="entry name" value="ABHYDROLASE"/>
</dbReference>
<dbReference type="Proteomes" id="UP000614410">
    <property type="component" value="Unassembled WGS sequence"/>
</dbReference>
<sequence length="309" mass="33577">MTDLTLDIDGPVHVVDHGGEGPALLLVHGLGGSHLDWSDVAPSFTRDHHVWAIDLIGFGRTPVEGRHASIDDNRRLVDGVAERVGQGQPVVLMGNSMGGLISILEASCQPERVSGLILVDPALPSARGGRLSVMIAAAFLVLTVPGVGGRVMQGHARRRGAERLVDDVLTLCTVDASRINPRTRDAQIELTRWRQGLDEPDRAFLEASRSLVRWLLRRATLEPHIRRIQAPTLLIHGDTDRLVSLSAAGAVATLRPDWEFRVLTSTGHVPQLERPQAFVALVDHWLESQPGLARRSAQPAEPAVSTARR</sequence>
<dbReference type="SUPFAM" id="SSF53474">
    <property type="entry name" value="alpha/beta-Hydrolases"/>
    <property type="match status" value="1"/>
</dbReference>
<organism evidence="2 3">
    <name type="scientific">Candidatus Amunia macphersoniae</name>
    <dbReference type="NCBI Taxonomy" id="3127014"/>
    <lineage>
        <taxon>Bacteria</taxon>
        <taxon>Bacillati</taxon>
        <taxon>Candidatus Dormiibacterota</taxon>
        <taxon>Candidatus Dormibacteria</taxon>
        <taxon>Candidatus Aeolococcales</taxon>
        <taxon>Candidatus Aeolococcaceae</taxon>
        <taxon>Candidatus Amunia</taxon>
    </lineage>
</organism>
<feature type="domain" description="AB hydrolase-1" evidence="1">
    <location>
        <begin position="22"/>
        <end position="275"/>
    </location>
</feature>
<evidence type="ECO:0000313" key="3">
    <source>
        <dbReference type="Proteomes" id="UP000614410"/>
    </source>
</evidence>
<protein>
    <submittedName>
        <fullName evidence="2">Alpha/beta hydrolase</fullName>
    </submittedName>
</protein>
<dbReference type="EMBL" id="JAEKNN010000050">
    <property type="protein sequence ID" value="MBJ7609677.1"/>
    <property type="molecule type" value="Genomic_DNA"/>
</dbReference>
<gene>
    <name evidence="2" type="ORF">JF887_09675</name>
</gene>
<dbReference type="Gene3D" id="3.40.50.1820">
    <property type="entry name" value="alpha/beta hydrolase"/>
    <property type="match status" value="1"/>
</dbReference>
<dbReference type="GO" id="GO:0016787">
    <property type="term" value="F:hydrolase activity"/>
    <property type="evidence" value="ECO:0007669"/>
    <property type="project" value="UniProtKB-KW"/>
</dbReference>
<proteinExistence type="predicted"/>
<name>A0A934KR74_9BACT</name>
<accession>A0A934KR74</accession>
<keyword evidence="2" id="KW-0378">Hydrolase</keyword>
<comment type="caution">
    <text evidence="2">The sequence shown here is derived from an EMBL/GenBank/DDBJ whole genome shotgun (WGS) entry which is preliminary data.</text>
</comment>
<dbReference type="PANTHER" id="PTHR46438">
    <property type="entry name" value="ALPHA/BETA-HYDROLASES SUPERFAMILY PROTEIN"/>
    <property type="match status" value="1"/>
</dbReference>
<dbReference type="InterPro" id="IPR029058">
    <property type="entry name" value="AB_hydrolase_fold"/>
</dbReference>
<dbReference type="InterPro" id="IPR000073">
    <property type="entry name" value="AB_hydrolase_1"/>
</dbReference>
<evidence type="ECO:0000259" key="1">
    <source>
        <dbReference type="Pfam" id="PF00561"/>
    </source>
</evidence>
<dbReference type="AlphaFoldDB" id="A0A934KR74"/>
<dbReference type="Pfam" id="PF00561">
    <property type="entry name" value="Abhydrolase_1"/>
    <property type="match status" value="1"/>
</dbReference>